<dbReference type="SUPFAM" id="SSF55797">
    <property type="entry name" value="PR-1-like"/>
    <property type="match status" value="1"/>
</dbReference>
<sequence length="177" mass="18390">MLSLLVLSLVACGDDDGGSGGGDGGTRGDCEDGPLAAPIPDCSPAPLPSTGDPAADCVARINQLRWECQCLPPLARWTEGESCASMHAEHDSTRSPHAGFGDGICSPGGFGQNECPGWGSVDDTISGCLQLMWDEGPGEDFAAHGHYLNMTNPDFGEVACGFFTTPDGEVWAVQNFQ</sequence>
<dbReference type="OrthoDB" id="9796959at2"/>
<proteinExistence type="predicted"/>
<dbReference type="InterPro" id="IPR014044">
    <property type="entry name" value="CAP_dom"/>
</dbReference>
<dbReference type="RefSeq" id="WP_157068997.1">
    <property type="nucleotide sequence ID" value="NZ_CP011125.1"/>
</dbReference>
<dbReference type="EMBL" id="CP011125">
    <property type="protein sequence ID" value="AKF05482.1"/>
    <property type="molecule type" value="Genomic_DNA"/>
</dbReference>
<protein>
    <recommendedName>
        <fullName evidence="2">SCP domain-containing protein</fullName>
    </recommendedName>
</protein>
<dbReference type="AlphaFoldDB" id="A0A0F6YHT8"/>
<evidence type="ECO:0000313" key="3">
    <source>
        <dbReference type="EMBL" id="AKF05482.1"/>
    </source>
</evidence>
<organism evidence="3 4">
    <name type="scientific">Sandaracinus amylolyticus</name>
    <dbReference type="NCBI Taxonomy" id="927083"/>
    <lineage>
        <taxon>Bacteria</taxon>
        <taxon>Pseudomonadati</taxon>
        <taxon>Myxococcota</taxon>
        <taxon>Polyangia</taxon>
        <taxon>Polyangiales</taxon>
        <taxon>Sandaracinaceae</taxon>
        <taxon>Sandaracinus</taxon>
    </lineage>
</organism>
<dbReference type="STRING" id="927083.DB32_002631"/>
<dbReference type="InterPro" id="IPR035940">
    <property type="entry name" value="CAP_sf"/>
</dbReference>
<accession>A0A0F6YHT8</accession>
<dbReference type="KEGG" id="samy:DB32_002631"/>
<dbReference type="Proteomes" id="UP000034883">
    <property type="component" value="Chromosome"/>
</dbReference>
<keyword evidence="4" id="KW-1185">Reference proteome</keyword>
<dbReference type="Pfam" id="PF00188">
    <property type="entry name" value="CAP"/>
    <property type="match status" value="1"/>
</dbReference>
<evidence type="ECO:0000313" key="4">
    <source>
        <dbReference type="Proteomes" id="UP000034883"/>
    </source>
</evidence>
<evidence type="ECO:0000256" key="1">
    <source>
        <dbReference type="SAM" id="MobiDB-lite"/>
    </source>
</evidence>
<feature type="domain" description="SCP" evidence="2">
    <location>
        <begin position="59"/>
        <end position="176"/>
    </location>
</feature>
<feature type="region of interest" description="Disordered" evidence="1">
    <location>
        <begin position="17"/>
        <end position="48"/>
    </location>
</feature>
<name>A0A0F6YHT8_9BACT</name>
<reference evidence="3 4" key="1">
    <citation type="submission" date="2015-03" db="EMBL/GenBank/DDBJ databases">
        <title>Genome assembly of Sandaracinus amylolyticus DSM 53668.</title>
        <authorList>
            <person name="Sharma G."/>
            <person name="Subramanian S."/>
        </authorList>
    </citation>
    <scope>NUCLEOTIDE SEQUENCE [LARGE SCALE GENOMIC DNA]</scope>
    <source>
        <strain evidence="3 4">DSM 53668</strain>
    </source>
</reference>
<feature type="compositionally biased region" description="Gly residues" evidence="1">
    <location>
        <begin position="18"/>
        <end position="27"/>
    </location>
</feature>
<evidence type="ECO:0000259" key="2">
    <source>
        <dbReference type="Pfam" id="PF00188"/>
    </source>
</evidence>
<gene>
    <name evidence="3" type="ORF">DB32_002631</name>
</gene>